<dbReference type="RefSeq" id="WP_344939028.1">
    <property type="nucleotide sequence ID" value="NZ_BAAAZG010000001.1"/>
</dbReference>
<name>A0ABP7UVQ0_9ACTN</name>
<dbReference type="EMBL" id="BAAAZG010000001">
    <property type="protein sequence ID" value="GAA4053876.1"/>
    <property type="molecule type" value="Genomic_DNA"/>
</dbReference>
<evidence type="ECO:0000313" key="1">
    <source>
        <dbReference type="EMBL" id="GAA4053876.1"/>
    </source>
</evidence>
<sequence length="159" mass="17526">MNDPMAVPDIDPIDRLSILAGALPGAAVGQRRIAAPFDAVWQVIADLEHALPRYEPGVTRVRVTERHGEFLRVLVQDVAGREDVMDARLRPGWCLMQSSAIVVAFAARRLSDRKTLLAHLEHRRAQTLEPGESESPHDALAKIARELRAIEKLAVYPGG</sequence>
<accession>A0ABP7UVQ0</accession>
<dbReference type="Gene3D" id="3.30.530.20">
    <property type="match status" value="1"/>
</dbReference>
<dbReference type="Proteomes" id="UP001500683">
    <property type="component" value="Unassembled WGS sequence"/>
</dbReference>
<dbReference type="SUPFAM" id="SSF55961">
    <property type="entry name" value="Bet v1-like"/>
    <property type="match status" value="1"/>
</dbReference>
<evidence type="ECO:0008006" key="3">
    <source>
        <dbReference type="Google" id="ProtNLM"/>
    </source>
</evidence>
<protein>
    <recommendedName>
        <fullName evidence="3">SRPBCC family protein</fullName>
    </recommendedName>
</protein>
<keyword evidence="2" id="KW-1185">Reference proteome</keyword>
<evidence type="ECO:0000313" key="2">
    <source>
        <dbReference type="Proteomes" id="UP001500683"/>
    </source>
</evidence>
<gene>
    <name evidence="1" type="ORF">GCM10022214_00540</name>
</gene>
<organism evidence="1 2">
    <name type="scientific">Actinomadura miaoliensis</name>
    <dbReference type="NCBI Taxonomy" id="430685"/>
    <lineage>
        <taxon>Bacteria</taxon>
        <taxon>Bacillati</taxon>
        <taxon>Actinomycetota</taxon>
        <taxon>Actinomycetes</taxon>
        <taxon>Streptosporangiales</taxon>
        <taxon>Thermomonosporaceae</taxon>
        <taxon>Actinomadura</taxon>
    </lineage>
</organism>
<reference evidence="2" key="1">
    <citation type="journal article" date="2019" name="Int. J. Syst. Evol. Microbiol.">
        <title>The Global Catalogue of Microorganisms (GCM) 10K type strain sequencing project: providing services to taxonomists for standard genome sequencing and annotation.</title>
        <authorList>
            <consortium name="The Broad Institute Genomics Platform"/>
            <consortium name="The Broad Institute Genome Sequencing Center for Infectious Disease"/>
            <person name="Wu L."/>
            <person name="Ma J."/>
        </authorList>
    </citation>
    <scope>NUCLEOTIDE SEQUENCE [LARGE SCALE GENOMIC DNA]</scope>
    <source>
        <strain evidence="2">JCM 16702</strain>
    </source>
</reference>
<proteinExistence type="predicted"/>
<dbReference type="InterPro" id="IPR023393">
    <property type="entry name" value="START-like_dom_sf"/>
</dbReference>
<comment type="caution">
    <text evidence="1">The sequence shown here is derived from an EMBL/GenBank/DDBJ whole genome shotgun (WGS) entry which is preliminary data.</text>
</comment>